<reference evidence="3 4" key="1">
    <citation type="submission" date="2024-03" db="EMBL/GenBank/DDBJ databases">
        <title>Adaptation during the transition from Ophiocordyceps entomopathogen to insect associate is accompanied by gene loss and intensified selection.</title>
        <authorList>
            <person name="Ward C.M."/>
            <person name="Onetto C.A."/>
            <person name="Borneman A.R."/>
        </authorList>
    </citation>
    <scope>NUCLEOTIDE SEQUENCE [LARGE SCALE GENOMIC DNA]</scope>
    <source>
        <strain evidence="3">AWRI1</strain>
        <tissue evidence="3">Single Adult Female</tissue>
    </source>
</reference>
<feature type="region of interest" description="Disordered" evidence="1">
    <location>
        <begin position="174"/>
        <end position="290"/>
    </location>
</feature>
<dbReference type="InterPro" id="IPR008936">
    <property type="entry name" value="Rho_GTPase_activation_prot"/>
</dbReference>
<dbReference type="SUPFAM" id="SSF48350">
    <property type="entry name" value="GTPase activation domain, GAP"/>
    <property type="match status" value="1"/>
</dbReference>
<comment type="caution">
    <text evidence="3">The sequence shown here is derived from an EMBL/GenBank/DDBJ whole genome shotgun (WGS) entry which is preliminary data.</text>
</comment>
<dbReference type="AlphaFoldDB" id="A0AAN9T952"/>
<sequence length="881" mass="101658">MAVRDVSFSSDEDNEDEILQELFAAGKLKPGLNIPVPVKKYVNDVPKLKETLENIKKELPWIERLDLVNDMAELAPELALEIHEQEQFVKSGRSNPLALNEFKRETLFHRQAQLAALEGISRLRSQSVSTVRPDDYFAEMMKTDEHMQKVRRSLLQKQAGLARSEKVKKIRMEKKMMKQKQTESILRKQKEKRNLSEEIKKYRKGARTDLDFLENKPKSSQKNSNKPLPNNKNKMSGKKFKSNEEGGKKFRNKEGGGKKNENGRKDKRKFKSRAQQKNKRPVMPFTFHRCSSTFSISAKMDCEYDNSNFPGMYSADNNKKNNDSDFSDESHEKLSKKDLLIGKRKDKKDKGYATLEGESSPEEENDTKSPLKSRKSKPFKFSTKKEKREKSREKENKEHEKDKKKEKNKHKCKIKDKKKVKNAEPSVDISEELPIFGVPLTAAVERNPCHDGVRIPLVIRNCIDYVQEHGITAEGIYKISGVKSRVQYVYALYNKRKTVYESDFDLTIATSLLKQFLRSLPEPVLTISLLNQFEEATLKKDKEGIKNLLPQLPECNRDLLRWLFVHFKNVCANEKNNKMNTALLSTIFCPLLQLSPKLFSNFVEFADEFFPNTILTRYVPPVRCVSPNIPSTLESVTEELHKQESLLGQIHFEMNAGFISKEKEDELWGVQRNITHLKRKLKSLDKEMQQVLAKMQESVSSHQETDKDEEAETVTNISDGSASVVTGTEKLNENTRVDTTPSIDESLDKQINYESSQENLNARTSSSSDDEEKALEFESEELINLVKTLQEEIKIERLKINELKAELHALKLDTSANEYLTVLSDDTYKDESNPETIREHDMLQVQKKNLIRSIMEEREMIIDLKIQISMAQYKSRQPNLS</sequence>
<organism evidence="3 4">
    <name type="scientific">Parthenolecanium corni</name>
    <dbReference type="NCBI Taxonomy" id="536013"/>
    <lineage>
        <taxon>Eukaryota</taxon>
        <taxon>Metazoa</taxon>
        <taxon>Ecdysozoa</taxon>
        <taxon>Arthropoda</taxon>
        <taxon>Hexapoda</taxon>
        <taxon>Insecta</taxon>
        <taxon>Pterygota</taxon>
        <taxon>Neoptera</taxon>
        <taxon>Paraneoptera</taxon>
        <taxon>Hemiptera</taxon>
        <taxon>Sternorrhyncha</taxon>
        <taxon>Coccoidea</taxon>
        <taxon>Coccidae</taxon>
        <taxon>Parthenolecanium</taxon>
    </lineage>
</organism>
<proteinExistence type="predicted"/>
<protein>
    <recommendedName>
        <fullName evidence="2">Rho-GAP domain-containing protein</fullName>
    </recommendedName>
</protein>
<dbReference type="Gene3D" id="1.20.58.90">
    <property type="match status" value="1"/>
</dbReference>
<feature type="compositionally biased region" description="Basic and acidic residues" evidence="1">
    <location>
        <begin position="383"/>
        <end position="405"/>
    </location>
</feature>
<dbReference type="InterPro" id="IPR000198">
    <property type="entry name" value="RhoGAP_dom"/>
</dbReference>
<dbReference type="Pfam" id="PF00620">
    <property type="entry name" value="RhoGAP"/>
    <property type="match status" value="1"/>
</dbReference>
<feature type="region of interest" description="Disordered" evidence="1">
    <location>
        <begin position="305"/>
        <end position="419"/>
    </location>
</feature>
<dbReference type="InterPro" id="IPR008610">
    <property type="entry name" value="Ebp2"/>
</dbReference>
<gene>
    <name evidence="3" type="ORF">V9T40_010362</name>
</gene>
<feature type="region of interest" description="Disordered" evidence="1">
    <location>
        <begin position="692"/>
        <end position="773"/>
    </location>
</feature>
<dbReference type="Pfam" id="PF05890">
    <property type="entry name" value="Ebp2"/>
    <property type="match status" value="1"/>
</dbReference>
<accession>A0AAN9T952</accession>
<feature type="compositionally biased region" description="Basic residues" evidence="1">
    <location>
        <begin position="265"/>
        <end position="280"/>
    </location>
</feature>
<dbReference type="GO" id="GO:0031267">
    <property type="term" value="F:small GTPase binding"/>
    <property type="evidence" value="ECO:0007669"/>
    <property type="project" value="InterPro"/>
</dbReference>
<dbReference type="PROSITE" id="PS50238">
    <property type="entry name" value="RHOGAP"/>
    <property type="match status" value="1"/>
</dbReference>
<feature type="compositionally biased region" description="Basic and acidic residues" evidence="1">
    <location>
        <begin position="317"/>
        <end position="351"/>
    </location>
</feature>
<dbReference type="InterPro" id="IPR039767">
    <property type="entry name" value="RALBP1"/>
</dbReference>
<evidence type="ECO:0000313" key="4">
    <source>
        <dbReference type="Proteomes" id="UP001367676"/>
    </source>
</evidence>
<name>A0AAN9T952_9HEMI</name>
<feature type="compositionally biased region" description="Polar residues" evidence="1">
    <location>
        <begin position="713"/>
        <end position="726"/>
    </location>
</feature>
<dbReference type="GO" id="GO:0005096">
    <property type="term" value="F:GTPase activator activity"/>
    <property type="evidence" value="ECO:0007669"/>
    <property type="project" value="InterPro"/>
</dbReference>
<dbReference type="SMART" id="SM00324">
    <property type="entry name" value="RhoGAP"/>
    <property type="match status" value="1"/>
</dbReference>
<evidence type="ECO:0000313" key="3">
    <source>
        <dbReference type="EMBL" id="KAK7578157.1"/>
    </source>
</evidence>
<dbReference type="Gene3D" id="1.10.555.10">
    <property type="entry name" value="Rho GTPase activation protein"/>
    <property type="match status" value="1"/>
</dbReference>
<evidence type="ECO:0000259" key="2">
    <source>
        <dbReference type="PROSITE" id="PS50238"/>
    </source>
</evidence>
<evidence type="ECO:0000256" key="1">
    <source>
        <dbReference type="SAM" id="MobiDB-lite"/>
    </source>
</evidence>
<dbReference type="GO" id="GO:0007264">
    <property type="term" value="P:small GTPase-mediated signal transduction"/>
    <property type="evidence" value="ECO:0007669"/>
    <property type="project" value="InterPro"/>
</dbReference>
<feature type="compositionally biased region" description="Basic and acidic residues" evidence="1">
    <location>
        <begin position="185"/>
        <end position="217"/>
    </location>
</feature>
<feature type="domain" description="Rho-GAP" evidence="2">
    <location>
        <begin position="438"/>
        <end position="626"/>
    </location>
</feature>
<keyword evidence="4" id="KW-1185">Reference proteome</keyword>
<dbReference type="Proteomes" id="UP001367676">
    <property type="component" value="Unassembled WGS sequence"/>
</dbReference>
<dbReference type="PANTHER" id="PTHR12783:SF5">
    <property type="entry name" value="RALA-BINDING PROTEIN 1"/>
    <property type="match status" value="1"/>
</dbReference>
<feature type="compositionally biased region" description="Basic residues" evidence="1">
    <location>
        <begin position="406"/>
        <end position="419"/>
    </location>
</feature>
<dbReference type="EMBL" id="JBBCAQ010000035">
    <property type="protein sequence ID" value="KAK7578157.1"/>
    <property type="molecule type" value="Genomic_DNA"/>
</dbReference>
<dbReference type="PANTHER" id="PTHR12783">
    <property type="entry name" value="RALA BINDING PROTEIN 1 RALBP1"/>
    <property type="match status" value="1"/>
</dbReference>
<feature type="compositionally biased region" description="Basic and acidic residues" evidence="1">
    <location>
        <begin position="241"/>
        <end position="264"/>
    </location>
</feature>
<feature type="compositionally biased region" description="Polar residues" evidence="1">
    <location>
        <begin position="752"/>
        <end position="767"/>
    </location>
</feature>
<feature type="compositionally biased region" description="Low complexity" evidence="1">
    <location>
        <begin position="218"/>
        <end position="234"/>
    </location>
</feature>